<gene>
    <name evidence="2" type="ORF">PBAT_23975</name>
</gene>
<sequence>MNSILSSASYIVALFVLSGVFLLAIDCRIYRMKDMQKEQHAARNLGYTQLCLSVILSSIAITYYYMQ</sequence>
<accession>A0A168JAK9</accession>
<evidence type="ECO:0000313" key="2">
    <source>
        <dbReference type="EMBL" id="OAB40365.1"/>
    </source>
</evidence>
<keyword evidence="3" id="KW-1185">Reference proteome</keyword>
<feature type="transmembrane region" description="Helical" evidence="1">
    <location>
        <begin position="6"/>
        <end position="25"/>
    </location>
</feature>
<keyword evidence="1" id="KW-0812">Transmembrane</keyword>
<protein>
    <submittedName>
        <fullName evidence="2">Uncharacterized protein</fullName>
    </submittedName>
</protein>
<keyword evidence="1" id="KW-1133">Transmembrane helix</keyword>
<reference evidence="2 3" key="1">
    <citation type="submission" date="2016-03" db="EMBL/GenBank/DDBJ databases">
        <title>Draft genome sequence of Paenibacillus antarcticus CECT 5836.</title>
        <authorList>
            <person name="Shin S.-K."/>
            <person name="Yi H."/>
        </authorList>
    </citation>
    <scope>NUCLEOTIDE SEQUENCE [LARGE SCALE GENOMIC DNA]</scope>
    <source>
        <strain evidence="2 3">CECT 5836</strain>
    </source>
</reference>
<dbReference type="Proteomes" id="UP000077355">
    <property type="component" value="Unassembled WGS sequence"/>
</dbReference>
<keyword evidence="1" id="KW-0472">Membrane</keyword>
<name>A0A168JAK9_9BACL</name>
<proteinExistence type="predicted"/>
<comment type="caution">
    <text evidence="2">The sequence shown here is derived from an EMBL/GenBank/DDBJ whole genome shotgun (WGS) entry which is preliminary data.</text>
</comment>
<dbReference type="InterPro" id="IPR049971">
    <property type="entry name" value="CLC_0170-like"/>
</dbReference>
<feature type="transmembrane region" description="Helical" evidence="1">
    <location>
        <begin position="45"/>
        <end position="66"/>
    </location>
</feature>
<dbReference type="RefSeq" id="WP_068653166.1">
    <property type="nucleotide sequence ID" value="NZ_CP043611.1"/>
</dbReference>
<dbReference type="EMBL" id="LVJI01000054">
    <property type="protein sequence ID" value="OAB40365.1"/>
    <property type="molecule type" value="Genomic_DNA"/>
</dbReference>
<evidence type="ECO:0000313" key="3">
    <source>
        <dbReference type="Proteomes" id="UP000077355"/>
    </source>
</evidence>
<dbReference type="AlphaFoldDB" id="A0A168JAK9"/>
<evidence type="ECO:0000256" key="1">
    <source>
        <dbReference type="SAM" id="Phobius"/>
    </source>
</evidence>
<dbReference type="NCBIfam" id="NF042414">
    <property type="entry name" value="CLC_0170_fam"/>
    <property type="match status" value="1"/>
</dbReference>
<organism evidence="2 3">
    <name type="scientific">Paenibacillus antarcticus</name>
    <dbReference type="NCBI Taxonomy" id="253703"/>
    <lineage>
        <taxon>Bacteria</taxon>
        <taxon>Bacillati</taxon>
        <taxon>Bacillota</taxon>
        <taxon>Bacilli</taxon>
        <taxon>Bacillales</taxon>
        <taxon>Paenibacillaceae</taxon>
        <taxon>Paenibacillus</taxon>
    </lineage>
</organism>